<dbReference type="EMBL" id="FNHI01000003">
    <property type="protein sequence ID" value="SDM06479.1"/>
    <property type="molecule type" value="Genomic_DNA"/>
</dbReference>
<evidence type="ECO:0000313" key="11">
    <source>
        <dbReference type="EMBL" id="SDM06479.1"/>
    </source>
</evidence>
<evidence type="ECO:0000256" key="7">
    <source>
        <dbReference type="ARBA" id="ARBA00023239"/>
    </source>
</evidence>
<dbReference type="InterPro" id="IPR015886">
    <property type="entry name" value="H2TH_FPG"/>
</dbReference>
<evidence type="ECO:0000256" key="6">
    <source>
        <dbReference type="ARBA" id="ARBA00023204"/>
    </source>
</evidence>
<name>A0A1G9Q6A6_9ACTN</name>
<dbReference type="Gene3D" id="1.10.8.50">
    <property type="match status" value="1"/>
</dbReference>
<gene>
    <name evidence="11" type="ORF">SAMN05444921_103313</name>
</gene>
<dbReference type="SUPFAM" id="SSF57716">
    <property type="entry name" value="Glucocorticoid receptor-like (DNA-binding domain)"/>
    <property type="match status" value="1"/>
</dbReference>
<dbReference type="GeneID" id="40828749"/>
<protein>
    <submittedName>
        <fullName evidence="11">Formamidopyrimidine-DNA glycosylase</fullName>
    </submittedName>
</protein>
<dbReference type="AlphaFoldDB" id="A0A1G9Q6A6"/>
<keyword evidence="5" id="KW-0238">DNA-binding</keyword>
<dbReference type="Pfam" id="PF01149">
    <property type="entry name" value="Fapy_DNA_glyco"/>
    <property type="match status" value="1"/>
</dbReference>
<dbReference type="InterPro" id="IPR035937">
    <property type="entry name" value="FPG_N"/>
</dbReference>
<keyword evidence="9" id="KW-0326">Glycosidase</keyword>
<keyword evidence="4" id="KW-0378">Hydrolase</keyword>
<proteinExistence type="inferred from homology"/>
<dbReference type="GO" id="GO:0003906">
    <property type="term" value="F:DNA-(apurinic or apyrimidinic site) endonuclease activity"/>
    <property type="evidence" value="ECO:0007669"/>
    <property type="project" value="InterPro"/>
</dbReference>
<evidence type="ECO:0000256" key="5">
    <source>
        <dbReference type="ARBA" id="ARBA00023125"/>
    </source>
</evidence>
<evidence type="ECO:0000256" key="3">
    <source>
        <dbReference type="ARBA" id="ARBA00022763"/>
    </source>
</evidence>
<evidence type="ECO:0000256" key="2">
    <source>
        <dbReference type="ARBA" id="ARBA00009409"/>
    </source>
</evidence>
<comment type="similarity">
    <text evidence="2">Belongs to the FPG family.</text>
</comment>
<dbReference type="InterPro" id="IPR012319">
    <property type="entry name" value="FPG_cat"/>
</dbReference>
<dbReference type="PANTHER" id="PTHR22993">
    <property type="entry name" value="FORMAMIDOPYRIMIDINE-DNA GLYCOSYLASE"/>
    <property type="match status" value="1"/>
</dbReference>
<dbReference type="GO" id="GO:0016829">
    <property type="term" value="F:lyase activity"/>
    <property type="evidence" value="ECO:0007669"/>
    <property type="project" value="UniProtKB-KW"/>
</dbReference>
<evidence type="ECO:0000256" key="8">
    <source>
        <dbReference type="ARBA" id="ARBA00023268"/>
    </source>
</evidence>
<keyword evidence="12" id="KW-1185">Reference proteome</keyword>
<accession>A0A1G9Q6A6</accession>
<feature type="domain" description="Formamidopyrimidine-DNA glycosylase catalytic" evidence="10">
    <location>
        <begin position="2"/>
        <end position="115"/>
    </location>
</feature>
<evidence type="ECO:0000259" key="10">
    <source>
        <dbReference type="PROSITE" id="PS51068"/>
    </source>
</evidence>
<keyword evidence="3" id="KW-0227">DNA damage</keyword>
<reference evidence="12" key="1">
    <citation type="submission" date="2016-10" db="EMBL/GenBank/DDBJ databases">
        <authorList>
            <person name="Varghese N."/>
            <person name="Submissions S."/>
        </authorList>
    </citation>
    <scope>NUCLEOTIDE SEQUENCE [LARGE SCALE GENOMIC DNA]</scope>
    <source>
        <strain evidence="12">CGMCC 4.7042</strain>
    </source>
</reference>
<dbReference type="SUPFAM" id="SSF81624">
    <property type="entry name" value="N-terminal domain of MutM-like DNA repair proteins"/>
    <property type="match status" value="1"/>
</dbReference>
<evidence type="ECO:0000256" key="4">
    <source>
        <dbReference type="ARBA" id="ARBA00022801"/>
    </source>
</evidence>
<dbReference type="SMART" id="SM01232">
    <property type="entry name" value="H2TH"/>
    <property type="match status" value="1"/>
</dbReference>
<dbReference type="Pfam" id="PF06831">
    <property type="entry name" value="H2TH"/>
    <property type="match status" value="1"/>
</dbReference>
<keyword evidence="7" id="KW-0456">Lyase</keyword>
<dbReference type="SUPFAM" id="SSF46946">
    <property type="entry name" value="S13-like H2TH domain"/>
    <property type="match status" value="1"/>
</dbReference>
<comment type="catalytic activity">
    <reaction evidence="1">
        <text>Hydrolysis of DNA containing ring-opened 7-methylguanine residues, releasing 2,6-diamino-4-hydroxy-5-(N-methyl)formamidopyrimidine.</text>
        <dbReference type="EC" id="3.2.2.23"/>
    </reaction>
</comment>
<dbReference type="PANTHER" id="PTHR22993:SF9">
    <property type="entry name" value="FORMAMIDOPYRIMIDINE-DNA GLYCOSYLASE"/>
    <property type="match status" value="1"/>
</dbReference>
<dbReference type="STRING" id="1196353.SAMN05444921_103313"/>
<dbReference type="CDD" id="cd08966">
    <property type="entry name" value="EcFpg-like_N"/>
    <property type="match status" value="1"/>
</dbReference>
<organism evidence="11 12">
    <name type="scientific">Streptomyces wuyuanensis</name>
    <dbReference type="NCBI Taxonomy" id="1196353"/>
    <lineage>
        <taxon>Bacteria</taxon>
        <taxon>Bacillati</taxon>
        <taxon>Actinomycetota</taxon>
        <taxon>Actinomycetes</taxon>
        <taxon>Kitasatosporales</taxon>
        <taxon>Streptomycetaceae</taxon>
        <taxon>Streptomyces</taxon>
    </lineage>
</organism>
<sequence length="275" mass="30469">MPELPDVEGFREVLSSCGGGRRVTNVEVRDPGVLRGVTVRRLRNEVVGERFGEPRRHGKWLIAPMDDGPVLVWHFGMTGALVCACADEPPDPHDRVVLTLDDERQLRYRDQRKLQGVQLAGNEAAVGHILADLGPDALAVSGEDFRRLLDGRRGAVKNVLMDQSALAGLGNLLSDEILWRAGVAPDRAARELSAAEVRELHTAMRRVLASSVRAARVPPRRSWLTGRRDDPDPRCPRCEGRLRSRRFSGRRTLWCPRCQSRPPGADRDVHPGKGG</sequence>
<dbReference type="GO" id="GO:0034039">
    <property type="term" value="F:8-oxo-7,8-dihydroguanine DNA N-glycosylase activity"/>
    <property type="evidence" value="ECO:0007669"/>
    <property type="project" value="TreeGrafter"/>
</dbReference>
<dbReference type="SMART" id="SM00898">
    <property type="entry name" value="Fapy_DNA_glyco"/>
    <property type="match status" value="1"/>
</dbReference>
<dbReference type="OrthoDB" id="9800855at2"/>
<dbReference type="Proteomes" id="UP000199063">
    <property type="component" value="Unassembled WGS sequence"/>
</dbReference>
<keyword evidence="6" id="KW-0234">DNA repair</keyword>
<dbReference type="RefSeq" id="WP_093652978.1">
    <property type="nucleotide sequence ID" value="NZ_FNHI01000003.1"/>
</dbReference>
<dbReference type="GO" id="GO:0003684">
    <property type="term" value="F:damaged DNA binding"/>
    <property type="evidence" value="ECO:0007669"/>
    <property type="project" value="InterPro"/>
</dbReference>
<dbReference type="PROSITE" id="PS51068">
    <property type="entry name" value="FPG_CAT"/>
    <property type="match status" value="1"/>
</dbReference>
<evidence type="ECO:0000313" key="12">
    <source>
        <dbReference type="Proteomes" id="UP000199063"/>
    </source>
</evidence>
<evidence type="ECO:0000256" key="1">
    <source>
        <dbReference type="ARBA" id="ARBA00001668"/>
    </source>
</evidence>
<keyword evidence="8" id="KW-0511">Multifunctional enzyme</keyword>
<evidence type="ECO:0000256" key="9">
    <source>
        <dbReference type="ARBA" id="ARBA00023295"/>
    </source>
</evidence>
<dbReference type="InterPro" id="IPR010979">
    <property type="entry name" value="Ribosomal_uS13-like_H2TH"/>
</dbReference>
<dbReference type="Gene3D" id="3.20.190.10">
    <property type="entry name" value="MutM-like, N-terminal"/>
    <property type="match status" value="1"/>
</dbReference>
<dbReference type="GO" id="GO:0006284">
    <property type="term" value="P:base-excision repair"/>
    <property type="evidence" value="ECO:0007669"/>
    <property type="project" value="InterPro"/>
</dbReference>
<dbReference type="GO" id="GO:0008270">
    <property type="term" value="F:zinc ion binding"/>
    <property type="evidence" value="ECO:0007669"/>
    <property type="project" value="InterPro"/>
</dbReference>